<sequence length="438" mass="48303">MQNKPYTRKFLQKRKFYTVLPLLVFPFLTLIAWALFGKGDGGLVLSKERKGLIMSLPDAFLKDEKDLNKMGYYQKAAEDSARLRNLIEKDPYYQDTLLASKSGPLGVPLKNLEGPGKTKKAITGQTSENADQADREVFQKLQELDKVLSKTSNPNFDDPAKSEIAAAQKEDGNHERLAQLEHMMAGLGEEDDPITEADPEMAELNGMLDKIMQIQNPDLQLEQTRKLSLENRKQVFPVTAVTDQVHFTFLSGQREPSDSLKHLISNQMNGFHSLENHRGASQSQNAIEAVIDQNQTLVTGATIKFRLATDILIAGTHIPAGSFLYGKASLNQERLRVNIESVKYRNSLFAVSLSVYDLDGMEGIYVPGALSRDVGKQSSDRAIQGINIPIIDPSLGAQAASAGIEAAKTFLGRKTKLIQVSVKAGYKVLLKDANAKSV</sequence>
<dbReference type="EMBL" id="FNAN01000017">
    <property type="protein sequence ID" value="SDG32695.1"/>
    <property type="molecule type" value="Genomic_DNA"/>
</dbReference>
<feature type="region of interest" description="Disordered" evidence="1">
    <location>
        <begin position="112"/>
        <end position="132"/>
    </location>
</feature>
<dbReference type="AlphaFoldDB" id="A0A1G7TBT7"/>
<evidence type="ECO:0000313" key="5">
    <source>
        <dbReference type="Proteomes" id="UP000198748"/>
    </source>
</evidence>
<dbReference type="InterPro" id="IPR022187">
    <property type="entry name" value="Conjug_transposon_TraM"/>
</dbReference>
<proteinExistence type="predicted"/>
<keyword evidence="2" id="KW-0472">Membrane</keyword>
<evidence type="ECO:0000259" key="3">
    <source>
        <dbReference type="Pfam" id="PF12508"/>
    </source>
</evidence>
<evidence type="ECO:0000256" key="1">
    <source>
        <dbReference type="SAM" id="MobiDB-lite"/>
    </source>
</evidence>
<organism evidence="4 5">
    <name type="scientific">Dyadobacter soli</name>
    <dbReference type="NCBI Taxonomy" id="659014"/>
    <lineage>
        <taxon>Bacteria</taxon>
        <taxon>Pseudomonadati</taxon>
        <taxon>Bacteroidota</taxon>
        <taxon>Cytophagia</taxon>
        <taxon>Cytophagales</taxon>
        <taxon>Spirosomataceae</taxon>
        <taxon>Dyadobacter</taxon>
    </lineage>
</organism>
<gene>
    <name evidence="4" type="ORF">SAMN04487996_117164</name>
</gene>
<dbReference type="STRING" id="659014.SAMN04487996_117164"/>
<keyword evidence="5" id="KW-1185">Reference proteome</keyword>
<dbReference type="RefSeq" id="WP_176885117.1">
    <property type="nucleotide sequence ID" value="NZ_FNAN01000017.1"/>
</dbReference>
<dbReference type="NCBIfam" id="TIGR03779">
    <property type="entry name" value="Bac_Flav_CT_M"/>
    <property type="match status" value="1"/>
</dbReference>
<evidence type="ECO:0000256" key="2">
    <source>
        <dbReference type="SAM" id="Phobius"/>
    </source>
</evidence>
<protein>
    <submittedName>
        <fullName evidence="4">Bacteroides conjugative transposon TraM protein</fullName>
    </submittedName>
</protein>
<dbReference type="InterPro" id="IPR055407">
    <property type="entry name" value="TraM_C"/>
</dbReference>
<keyword evidence="2" id="KW-1133">Transmembrane helix</keyword>
<accession>A0A1G7TBT7</accession>
<feature type="domain" description="Conjugative transposon TraM C-terminal" evidence="3">
    <location>
        <begin position="287"/>
        <end position="431"/>
    </location>
</feature>
<feature type="transmembrane region" description="Helical" evidence="2">
    <location>
        <begin position="16"/>
        <end position="36"/>
    </location>
</feature>
<dbReference type="Pfam" id="PF12508">
    <property type="entry name" value="Transposon_TraM"/>
    <property type="match status" value="1"/>
</dbReference>
<evidence type="ECO:0000313" key="4">
    <source>
        <dbReference type="EMBL" id="SDG32695.1"/>
    </source>
</evidence>
<name>A0A1G7TBT7_9BACT</name>
<keyword evidence="2" id="KW-0812">Transmembrane</keyword>
<reference evidence="5" key="1">
    <citation type="submission" date="2016-10" db="EMBL/GenBank/DDBJ databases">
        <authorList>
            <person name="Varghese N."/>
            <person name="Submissions S."/>
        </authorList>
    </citation>
    <scope>NUCLEOTIDE SEQUENCE [LARGE SCALE GENOMIC DNA]</scope>
    <source>
        <strain evidence="5">DSM 25329</strain>
    </source>
</reference>
<dbReference type="Proteomes" id="UP000198748">
    <property type="component" value="Unassembled WGS sequence"/>
</dbReference>